<proteinExistence type="predicted"/>
<protein>
    <recommendedName>
        <fullName evidence="6">Phage tail tape measure protein</fullName>
    </recommendedName>
</protein>
<evidence type="ECO:0000256" key="3">
    <source>
        <dbReference type="SAM" id="Phobius"/>
    </source>
</evidence>
<keyword evidence="3" id="KW-0472">Membrane</keyword>
<evidence type="ECO:0008006" key="6">
    <source>
        <dbReference type="Google" id="ProtNLM"/>
    </source>
</evidence>
<dbReference type="RefSeq" id="WP_280630095.1">
    <property type="nucleotide sequence ID" value="NZ_CP123498.1"/>
</dbReference>
<gene>
    <name evidence="4" type="ORF">QE207_09015</name>
</gene>
<keyword evidence="3" id="KW-1133">Transmembrane helix</keyword>
<dbReference type="PANTHER" id="PTHR37813">
    <property type="entry name" value="FELS-2 PROPHAGE PROTEIN"/>
    <property type="match status" value="1"/>
</dbReference>
<keyword evidence="1" id="KW-0175">Coiled coil</keyword>
<feature type="region of interest" description="Disordered" evidence="2">
    <location>
        <begin position="807"/>
        <end position="826"/>
    </location>
</feature>
<dbReference type="EMBL" id="CP123498">
    <property type="protein sequence ID" value="WGL96649.1"/>
    <property type="molecule type" value="Genomic_DNA"/>
</dbReference>
<evidence type="ECO:0000313" key="5">
    <source>
        <dbReference type="Proteomes" id="UP001177597"/>
    </source>
</evidence>
<dbReference type="PANTHER" id="PTHR37813:SF1">
    <property type="entry name" value="FELS-2 PROPHAGE PROTEIN"/>
    <property type="match status" value="1"/>
</dbReference>
<feature type="transmembrane region" description="Helical" evidence="3">
    <location>
        <begin position="569"/>
        <end position="596"/>
    </location>
</feature>
<feature type="transmembrane region" description="Helical" evidence="3">
    <location>
        <begin position="616"/>
        <end position="635"/>
    </location>
</feature>
<feature type="coiled-coil region" evidence="1">
    <location>
        <begin position="21"/>
        <end position="48"/>
    </location>
</feature>
<sequence>MSKNLRLQVILSAVDKITQPLKNAQQANKKLAETLRQSREQLKQLNRASQTVNGFKSLSEKSKQLSDALAQASLKAKMMGLELLSLESPTKKQTAALEKQWATVNKLDSSYQKNSGQMAKMRAELYRMGISAQNNQQATAYIRQETDRYTASLKKQEQQLARIAAQDKRLTAAKTRYHNSINRRNTLAGQGVGLIASGGGVLMGVKPTLNEAAIYEKELAAFRALGVGEAVLTDAQKFATGMHIIGNSATENLKVLKEAHAVLRHYDEAKMVAPTLLKLQYATKFMSSHGINHEAAQALRDQSPSVLKIAELRNEINTPERFDRSVDLTAQAMAASGGMVLPDDYMAMLKTGGTPAKQLSNEAFYFGFSHIIQQLGGDRTGTSLNSAYQNLVKGSTTQGVMENLMSLGLLKKGSVKYGKTGHVTKMLNDALVNVELYKADPFRYLMEEMVPRIRKKYPKASESQMATHIAQLFSSRTAADVFVTMYLERSNIEKQIKAGREAYNLDQLITEGKKTAQGQQIEFEARKADLYREIGNKLLPIYIKGLEMVNSQLTKMTAFFKAHPAMTTFFGIAIGGFAALVTVGGALTLTMAAMIGPLAAVRLGLTLLSAASLTNPIVLGITAIAGAALLIYRYWDKLIPFFKNLWATISQYFTEGYEQLKNSIKQLGGELIDNLKNGIMEKWQSLKTLFAEMKNTIIDLAPDWLLSDENKALRAKKSLMILNGLKSAGMFDSGGRIPRGYFGIAGEHGPEIISGPADVISRRQTSSLFESIYASPATPQYINIAIHAAPHQSPQDIAREVAYQLGRHQRQQQTQQRSRYIDNEDF</sequence>
<keyword evidence="3" id="KW-0812">Transmembrane</keyword>
<evidence type="ECO:0000256" key="1">
    <source>
        <dbReference type="SAM" id="Coils"/>
    </source>
</evidence>
<evidence type="ECO:0000256" key="2">
    <source>
        <dbReference type="SAM" id="MobiDB-lite"/>
    </source>
</evidence>
<evidence type="ECO:0000313" key="4">
    <source>
        <dbReference type="EMBL" id="WGL96649.1"/>
    </source>
</evidence>
<organism evidence="4 5">
    <name type="scientific">Arsenophonus nasoniae</name>
    <name type="common">son-killer infecting Nasonia vitripennis</name>
    <dbReference type="NCBI Taxonomy" id="638"/>
    <lineage>
        <taxon>Bacteria</taxon>
        <taxon>Pseudomonadati</taxon>
        <taxon>Pseudomonadota</taxon>
        <taxon>Gammaproteobacteria</taxon>
        <taxon>Enterobacterales</taxon>
        <taxon>Morganellaceae</taxon>
        <taxon>Arsenophonus</taxon>
    </lineage>
</organism>
<dbReference type="AlphaFoldDB" id="A0AA95GIU6"/>
<reference evidence="4" key="1">
    <citation type="submission" date="2023-04" db="EMBL/GenBank/DDBJ databases">
        <title>Genome dynamics across the evolutionary transition to endosymbiosis.</title>
        <authorList>
            <person name="Siozios S."/>
            <person name="Nadal-Jimenez P."/>
            <person name="Azagi T."/>
            <person name="Sprong H."/>
            <person name="Frost C.L."/>
            <person name="Parratt S.R."/>
            <person name="Taylor G."/>
            <person name="Brettell L."/>
            <person name="Lew K.C."/>
            <person name="Croft L."/>
            <person name="King K.C."/>
            <person name="Brockhurst M.A."/>
            <person name="Hypsa V."/>
            <person name="Novakova E."/>
            <person name="Darby A.C."/>
            <person name="Hurst G.D.D."/>
        </authorList>
    </citation>
    <scope>NUCLEOTIDE SEQUENCE</scope>
    <source>
        <strain evidence="4">AIh</strain>
    </source>
</reference>
<accession>A0AA95GIU6</accession>
<dbReference type="Proteomes" id="UP001177597">
    <property type="component" value="Chromosome"/>
</dbReference>
<name>A0AA95GIU6_9GAMM</name>